<evidence type="ECO:0000256" key="1">
    <source>
        <dbReference type="ARBA" id="ARBA00023015"/>
    </source>
</evidence>
<dbReference type="PROSITE" id="PS51078">
    <property type="entry name" value="ICLR_ED"/>
    <property type="match status" value="1"/>
</dbReference>
<dbReference type="InterPro" id="IPR036388">
    <property type="entry name" value="WH-like_DNA-bd_sf"/>
</dbReference>
<evidence type="ECO:0000259" key="4">
    <source>
        <dbReference type="PROSITE" id="PS51077"/>
    </source>
</evidence>
<protein>
    <recommendedName>
        <fullName evidence="8">HTH iclR-type domain-containing protein</fullName>
    </recommendedName>
</protein>
<feature type="domain" description="IclR-ED" evidence="5">
    <location>
        <begin position="71"/>
        <end position="236"/>
    </location>
</feature>
<keyword evidence="2" id="KW-0238">DNA-binding</keyword>
<reference evidence="6 7" key="1">
    <citation type="submission" date="2013-02" db="EMBL/GenBank/DDBJ databases">
        <title>The Genome Sequence of Acinetobacter soli NIPH 2899.</title>
        <authorList>
            <consortium name="The Broad Institute Genome Sequencing Platform"/>
            <consortium name="The Broad Institute Genome Sequencing Center for Infectious Disease"/>
            <person name="Cerqueira G."/>
            <person name="Feldgarden M."/>
            <person name="Courvalin P."/>
            <person name="Perichon B."/>
            <person name="Grillot-Courvalin C."/>
            <person name="Clermont D."/>
            <person name="Rocha E."/>
            <person name="Yoon E.-J."/>
            <person name="Nemec A."/>
            <person name="Walker B."/>
            <person name="Young S.K."/>
            <person name="Zeng Q."/>
            <person name="Gargeya S."/>
            <person name="Fitzgerald M."/>
            <person name="Haas B."/>
            <person name="Abouelleil A."/>
            <person name="Alvarado L."/>
            <person name="Arachchi H.M."/>
            <person name="Berlin A.M."/>
            <person name="Chapman S.B."/>
            <person name="Dewar J."/>
            <person name="Goldberg J."/>
            <person name="Griggs A."/>
            <person name="Gujja S."/>
            <person name="Hansen M."/>
            <person name="Howarth C."/>
            <person name="Imamovic A."/>
            <person name="Larimer J."/>
            <person name="McCowan C."/>
            <person name="Murphy C."/>
            <person name="Neiman D."/>
            <person name="Pearson M."/>
            <person name="Priest M."/>
            <person name="Roberts A."/>
            <person name="Saif S."/>
            <person name="Shea T."/>
            <person name="Sisk P."/>
            <person name="Sykes S."/>
            <person name="Wortman J."/>
            <person name="Nusbaum C."/>
            <person name="Birren B."/>
        </authorList>
    </citation>
    <scope>NUCLEOTIDE SEQUENCE [LARGE SCALE GENOMIC DNA]</scope>
    <source>
        <strain evidence="6 7">NIPH 2899</strain>
    </source>
</reference>
<keyword evidence="1" id="KW-0805">Transcription regulation</keyword>
<accession>A0ABN0JY98</accession>
<dbReference type="PANTHER" id="PTHR30136">
    <property type="entry name" value="HELIX-TURN-HELIX TRANSCRIPTIONAL REGULATOR, ICLR FAMILY"/>
    <property type="match status" value="1"/>
</dbReference>
<dbReference type="InterPro" id="IPR029016">
    <property type="entry name" value="GAF-like_dom_sf"/>
</dbReference>
<evidence type="ECO:0008006" key="8">
    <source>
        <dbReference type="Google" id="ProtNLM"/>
    </source>
</evidence>
<keyword evidence="7" id="KW-1185">Reference proteome</keyword>
<feature type="domain" description="HTH iclR-type" evidence="4">
    <location>
        <begin position="10"/>
        <end position="70"/>
    </location>
</feature>
<sequence length="236" mass="26371">MLMINESRSIQSLERGMLILEYIAQQHGTAQLSDISKALNLSKSTVHGLLNTLAALGYISREGTAYTLGLRLNSLSKQIIHVSQNIKENYWPLMQWTAKLSGQTCYLACPCGSKEYLYLAALNHNEEFDIKKQFRSPRESLTASAIGKVILANSLDLRRSLARANLLNPQIVLELEHIQKNGYAIDFENAEVGLNCFAIPLFQNGKLIAALGISGKSQYFTPEKMFKILPKLLQKI</sequence>
<evidence type="ECO:0000256" key="2">
    <source>
        <dbReference type="ARBA" id="ARBA00023125"/>
    </source>
</evidence>
<dbReference type="PANTHER" id="PTHR30136:SF7">
    <property type="entry name" value="HTH-TYPE TRANSCRIPTIONAL REGULATOR KDGR-RELATED"/>
    <property type="match status" value="1"/>
</dbReference>
<dbReference type="InterPro" id="IPR036390">
    <property type="entry name" value="WH_DNA-bd_sf"/>
</dbReference>
<gene>
    <name evidence="6" type="ORF">F950_01650</name>
</gene>
<dbReference type="InterPro" id="IPR005471">
    <property type="entry name" value="Tscrpt_reg_IclR_N"/>
</dbReference>
<dbReference type="SMART" id="SM00346">
    <property type="entry name" value="HTH_ICLR"/>
    <property type="match status" value="1"/>
</dbReference>
<organism evidence="6 7">
    <name type="scientific">Acinetobacter soli NIPH 2899</name>
    <dbReference type="NCBI Taxonomy" id="1217677"/>
    <lineage>
        <taxon>Bacteria</taxon>
        <taxon>Pseudomonadati</taxon>
        <taxon>Pseudomonadota</taxon>
        <taxon>Gammaproteobacteria</taxon>
        <taxon>Moraxellales</taxon>
        <taxon>Moraxellaceae</taxon>
        <taxon>Acinetobacter</taxon>
    </lineage>
</organism>
<dbReference type="Gene3D" id="3.30.450.40">
    <property type="match status" value="1"/>
</dbReference>
<evidence type="ECO:0000256" key="3">
    <source>
        <dbReference type="ARBA" id="ARBA00023163"/>
    </source>
</evidence>
<dbReference type="Proteomes" id="UP000018433">
    <property type="component" value="Unassembled WGS sequence"/>
</dbReference>
<dbReference type="InterPro" id="IPR014757">
    <property type="entry name" value="Tscrpt_reg_IclR_C"/>
</dbReference>
<evidence type="ECO:0000313" key="6">
    <source>
        <dbReference type="EMBL" id="ENV60568.1"/>
    </source>
</evidence>
<dbReference type="Pfam" id="PF01614">
    <property type="entry name" value="IclR_C"/>
    <property type="match status" value="1"/>
</dbReference>
<evidence type="ECO:0000259" key="5">
    <source>
        <dbReference type="PROSITE" id="PS51078"/>
    </source>
</evidence>
<dbReference type="Gene3D" id="1.10.10.10">
    <property type="entry name" value="Winged helix-like DNA-binding domain superfamily/Winged helix DNA-binding domain"/>
    <property type="match status" value="1"/>
</dbReference>
<name>A0ABN0JY98_9GAMM</name>
<dbReference type="InterPro" id="IPR050707">
    <property type="entry name" value="HTH_MetabolicPath_Reg"/>
</dbReference>
<comment type="caution">
    <text evidence="6">The sequence shown here is derived from an EMBL/GenBank/DDBJ whole genome shotgun (WGS) entry which is preliminary data.</text>
</comment>
<dbReference type="EMBL" id="APPV01000009">
    <property type="protein sequence ID" value="ENV60568.1"/>
    <property type="molecule type" value="Genomic_DNA"/>
</dbReference>
<dbReference type="SUPFAM" id="SSF55781">
    <property type="entry name" value="GAF domain-like"/>
    <property type="match status" value="1"/>
</dbReference>
<dbReference type="Pfam" id="PF09339">
    <property type="entry name" value="HTH_IclR"/>
    <property type="match status" value="1"/>
</dbReference>
<proteinExistence type="predicted"/>
<keyword evidence="3" id="KW-0804">Transcription</keyword>
<evidence type="ECO:0000313" key="7">
    <source>
        <dbReference type="Proteomes" id="UP000018433"/>
    </source>
</evidence>
<dbReference type="SUPFAM" id="SSF46785">
    <property type="entry name" value="Winged helix' DNA-binding domain"/>
    <property type="match status" value="1"/>
</dbReference>
<dbReference type="PROSITE" id="PS51077">
    <property type="entry name" value="HTH_ICLR"/>
    <property type="match status" value="1"/>
</dbReference>